<feature type="compositionally biased region" description="Polar residues" evidence="7">
    <location>
        <begin position="744"/>
        <end position="754"/>
    </location>
</feature>
<dbReference type="PANTHER" id="PTHR13018:SF139">
    <property type="entry name" value="PHOSPHATE METABOLISM PROTEIN 7"/>
    <property type="match status" value="1"/>
</dbReference>
<evidence type="ECO:0000256" key="1">
    <source>
        <dbReference type="ARBA" id="ARBA00004141"/>
    </source>
</evidence>
<dbReference type="InterPro" id="IPR027815">
    <property type="entry name" value="CSC1/OSCA1-like_cyt"/>
</dbReference>
<comment type="similarity">
    <text evidence="2">Belongs to the CSC1 (TC 1.A.17) family.</text>
</comment>
<evidence type="ECO:0000256" key="4">
    <source>
        <dbReference type="ARBA" id="ARBA00022692"/>
    </source>
</evidence>
<evidence type="ECO:0000313" key="12">
    <source>
        <dbReference type="EMBL" id="KAJ3052758.1"/>
    </source>
</evidence>
<dbReference type="GO" id="GO:0005886">
    <property type="term" value="C:plasma membrane"/>
    <property type="evidence" value="ECO:0007669"/>
    <property type="project" value="TreeGrafter"/>
</dbReference>
<protein>
    <recommendedName>
        <fullName evidence="14">DUF221-domain-containing protein</fullName>
    </recommendedName>
</protein>
<proteinExistence type="inferred from homology"/>
<dbReference type="GO" id="GO:0005227">
    <property type="term" value="F:calcium-activated cation channel activity"/>
    <property type="evidence" value="ECO:0007669"/>
    <property type="project" value="InterPro"/>
</dbReference>
<name>A0AAD5SEU7_9FUNG</name>
<keyword evidence="13" id="KW-1185">Reference proteome</keyword>
<accession>A0AAD5SEU7</accession>
<feature type="transmembrane region" description="Helical" evidence="8">
    <location>
        <begin position="451"/>
        <end position="475"/>
    </location>
</feature>
<evidence type="ECO:0000256" key="3">
    <source>
        <dbReference type="ARBA" id="ARBA00022448"/>
    </source>
</evidence>
<evidence type="ECO:0008006" key="14">
    <source>
        <dbReference type="Google" id="ProtNLM"/>
    </source>
</evidence>
<evidence type="ECO:0000256" key="5">
    <source>
        <dbReference type="ARBA" id="ARBA00022989"/>
    </source>
</evidence>
<evidence type="ECO:0000256" key="6">
    <source>
        <dbReference type="ARBA" id="ARBA00023136"/>
    </source>
</evidence>
<reference evidence="12" key="1">
    <citation type="submission" date="2020-05" db="EMBL/GenBank/DDBJ databases">
        <title>Phylogenomic resolution of chytrid fungi.</title>
        <authorList>
            <person name="Stajich J.E."/>
            <person name="Amses K."/>
            <person name="Simmons R."/>
            <person name="Seto K."/>
            <person name="Myers J."/>
            <person name="Bonds A."/>
            <person name="Quandt C.A."/>
            <person name="Barry K."/>
            <person name="Liu P."/>
            <person name="Grigoriev I."/>
            <person name="Longcore J.E."/>
            <person name="James T.Y."/>
        </authorList>
    </citation>
    <scope>NUCLEOTIDE SEQUENCE</scope>
    <source>
        <strain evidence="12">JEL0318</strain>
    </source>
</reference>
<dbReference type="InterPro" id="IPR003864">
    <property type="entry name" value="CSC1/OSCA1-like_7TM"/>
</dbReference>
<dbReference type="Pfam" id="PF02714">
    <property type="entry name" value="RSN1_7TM"/>
    <property type="match status" value="1"/>
</dbReference>
<feature type="transmembrane region" description="Helical" evidence="8">
    <location>
        <begin position="652"/>
        <end position="673"/>
    </location>
</feature>
<evidence type="ECO:0000256" key="2">
    <source>
        <dbReference type="ARBA" id="ARBA00007779"/>
    </source>
</evidence>
<feature type="transmembrane region" description="Helical" evidence="8">
    <location>
        <begin position="679"/>
        <end position="697"/>
    </location>
</feature>
<organism evidence="12 13">
    <name type="scientific">Rhizophlyctis rosea</name>
    <dbReference type="NCBI Taxonomy" id="64517"/>
    <lineage>
        <taxon>Eukaryota</taxon>
        <taxon>Fungi</taxon>
        <taxon>Fungi incertae sedis</taxon>
        <taxon>Chytridiomycota</taxon>
        <taxon>Chytridiomycota incertae sedis</taxon>
        <taxon>Chytridiomycetes</taxon>
        <taxon>Rhizophlyctidales</taxon>
        <taxon>Rhizophlyctidaceae</taxon>
        <taxon>Rhizophlyctis</taxon>
    </lineage>
</organism>
<feature type="transmembrane region" description="Helical" evidence="8">
    <location>
        <begin position="115"/>
        <end position="136"/>
    </location>
</feature>
<evidence type="ECO:0000256" key="8">
    <source>
        <dbReference type="SAM" id="Phobius"/>
    </source>
</evidence>
<keyword evidence="6 8" id="KW-0472">Membrane</keyword>
<feature type="transmembrane region" description="Helical" evidence="8">
    <location>
        <begin position="35"/>
        <end position="56"/>
    </location>
</feature>
<sequence>MAPVPLHRLVHILPRQKPSNPGDQENEGNASVDGFISALVFNAAIALAFYFVFMIVREKFPFIYRPRTYLIKEQNRPKRLHDGFFSWFSAVRTSDARLLETTGEDAYSVVYYMRWLFYIFTFMAILGAIVLFPVHITGTVNMGGLDRLTLGNIAQSESQRLWANTIVSWIFMVAILYVIRLFLHKAVELRHHHFFSEHAKNNLGGYTLLVRDIPASERSEDTLKQTFEVITPNSVRTVVLSKNSEECERIDKERIKERNKVEQYGTKYLAVTKNPDHQASRPQGHSVNERLHHPFTFPASNLDHDHLNHHIKELSHWQDYRDILADQSQKAKLDGNNPKTKRYMDNFAFVVFNNLFAPHIAAQAQLSSDPNAMTEKFAGFEIDEIIWGSLRLSFIQRQWRKLVALAVTVALVVFWGAGTTFLSSIATLANLVKVLPFLKPVTEWSPAATGIVQGVLPQLAIAIAFSLIPIILRLLLAFSGVPTESEIQRKIINTYYVFLIINVLLVVTIASSVFKTLDTIINNPPEIVRTLGAKIPTISSFFVNYVMLLALSGPASELLQVGQLVLKPLMLRFLTKTPREVLEKSQPPTFEIGRTLANHSFVATVGITYMSIAPLVTIFVAVYFGAWWLAYMYQMQYVYVWKASGGRYLHSAAKHLFYALYIHEVVMLGIFALKTAWGPTALMVLAIVVTAFAHSYAKSYTRMMEHVPADVAVRNWESMQGDWDAAEEEKGGKNGKQGGDFDRNVSSNTVRGQSSDEIVIDMPVERGGADRERDLGRLVPDVTYEDHNSEMEAGPNLKLRDLEWCRRELKHPLLRDERARVWLPTDQRVPPAVEELRKEIMEDGKAELVTEGARMDGEGKVLVGNEMIARFAGKQMVRV</sequence>
<feature type="transmembrane region" description="Helical" evidence="8">
    <location>
        <begin position="607"/>
        <end position="631"/>
    </location>
</feature>
<feature type="transmembrane region" description="Helical" evidence="8">
    <location>
        <begin position="495"/>
        <end position="514"/>
    </location>
</feature>
<keyword evidence="3" id="KW-0813">Transport</keyword>
<feature type="transmembrane region" description="Helical" evidence="8">
    <location>
        <begin position="402"/>
        <end position="431"/>
    </location>
</feature>
<dbReference type="EMBL" id="JADGJD010000268">
    <property type="protein sequence ID" value="KAJ3052758.1"/>
    <property type="molecule type" value="Genomic_DNA"/>
</dbReference>
<feature type="domain" description="CSC1/OSCA1-like cytosolic" evidence="11">
    <location>
        <begin position="206"/>
        <end position="387"/>
    </location>
</feature>
<feature type="domain" description="CSC1/OSCA1-like N-terminal transmembrane" evidence="10">
    <location>
        <begin position="35"/>
        <end position="179"/>
    </location>
</feature>
<dbReference type="InterPro" id="IPR032880">
    <property type="entry name" value="CSC1/OSCA1-like_N"/>
</dbReference>
<evidence type="ECO:0000313" key="13">
    <source>
        <dbReference type="Proteomes" id="UP001212841"/>
    </source>
</evidence>
<dbReference type="Pfam" id="PF14703">
    <property type="entry name" value="PHM7_cyt"/>
    <property type="match status" value="1"/>
</dbReference>
<evidence type="ECO:0000259" key="10">
    <source>
        <dbReference type="Pfam" id="PF13967"/>
    </source>
</evidence>
<feature type="region of interest" description="Disordered" evidence="7">
    <location>
        <begin position="723"/>
        <end position="754"/>
    </location>
</feature>
<evidence type="ECO:0000256" key="7">
    <source>
        <dbReference type="SAM" id="MobiDB-lite"/>
    </source>
</evidence>
<keyword evidence="4 8" id="KW-0812">Transmembrane</keyword>
<feature type="transmembrane region" description="Helical" evidence="8">
    <location>
        <begin position="161"/>
        <end position="183"/>
    </location>
</feature>
<dbReference type="AlphaFoldDB" id="A0AAD5SEU7"/>
<comment type="caution">
    <text evidence="12">The sequence shown here is derived from an EMBL/GenBank/DDBJ whole genome shotgun (WGS) entry which is preliminary data.</text>
</comment>
<evidence type="ECO:0000259" key="11">
    <source>
        <dbReference type="Pfam" id="PF14703"/>
    </source>
</evidence>
<dbReference type="Proteomes" id="UP001212841">
    <property type="component" value="Unassembled WGS sequence"/>
</dbReference>
<gene>
    <name evidence="12" type="ORF">HK097_005714</name>
</gene>
<dbReference type="PANTHER" id="PTHR13018">
    <property type="entry name" value="PROBABLE MEMBRANE PROTEIN DUF221-RELATED"/>
    <property type="match status" value="1"/>
</dbReference>
<keyword evidence="5 8" id="KW-1133">Transmembrane helix</keyword>
<dbReference type="InterPro" id="IPR045122">
    <property type="entry name" value="Csc1-like"/>
</dbReference>
<dbReference type="Pfam" id="PF13967">
    <property type="entry name" value="RSN1_TM"/>
    <property type="match status" value="1"/>
</dbReference>
<feature type="domain" description="CSC1/OSCA1-like 7TM region" evidence="9">
    <location>
        <begin position="400"/>
        <end position="671"/>
    </location>
</feature>
<evidence type="ECO:0000259" key="9">
    <source>
        <dbReference type="Pfam" id="PF02714"/>
    </source>
</evidence>
<comment type="subcellular location">
    <subcellularLocation>
        <location evidence="1">Membrane</location>
        <topology evidence="1">Multi-pass membrane protein</topology>
    </subcellularLocation>
</comment>